<proteinExistence type="predicted"/>
<feature type="transmembrane region" description="Helical" evidence="2">
    <location>
        <begin position="148"/>
        <end position="167"/>
    </location>
</feature>
<evidence type="ECO:0000256" key="2">
    <source>
        <dbReference type="SAM" id="Phobius"/>
    </source>
</evidence>
<organism evidence="4 5">
    <name type="scientific">Asanoa ishikariensis</name>
    <dbReference type="NCBI Taxonomy" id="137265"/>
    <lineage>
        <taxon>Bacteria</taxon>
        <taxon>Bacillati</taxon>
        <taxon>Actinomycetota</taxon>
        <taxon>Actinomycetes</taxon>
        <taxon>Micromonosporales</taxon>
        <taxon>Micromonosporaceae</taxon>
        <taxon>Asanoa</taxon>
    </lineage>
</organism>
<feature type="region of interest" description="Disordered" evidence="1">
    <location>
        <begin position="277"/>
        <end position="341"/>
    </location>
</feature>
<evidence type="ECO:0000256" key="3">
    <source>
        <dbReference type="SAM" id="SignalP"/>
    </source>
</evidence>
<keyword evidence="2" id="KW-0472">Membrane</keyword>
<dbReference type="EMBL" id="FNQB01000005">
    <property type="protein sequence ID" value="SDZ65096.1"/>
    <property type="molecule type" value="Genomic_DNA"/>
</dbReference>
<evidence type="ECO:0000256" key="1">
    <source>
        <dbReference type="SAM" id="MobiDB-lite"/>
    </source>
</evidence>
<feature type="chain" id="PRO_5011679287" evidence="3">
    <location>
        <begin position="29"/>
        <end position="341"/>
    </location>
</feature>
<evidence type="ECO:0000313" key="4">
    <source>
        <dbReference type="EMBL" id="SDZ65096.1"/>
    </source>
</evidence>
<dbReference type="STRING" id="137265.SAMN05421684_7925"/>
<sequence length="341" mass="35965">MIRRNLYRITTVTVVSLAAVAGATPAYAAKPQLLAAYPLPVIISNITAWIIGLLVGVATLFLTIGGLRRMAAGGDPTEIEKANSNLKNALIGYALAILAPILLAIVHGTLGIVVIQAFALHTTLAVFLSPQSNLRVLGLPIPNGEPNTVLNLLIVICLLWGVVKIPGMMRRYVTQSRPSAMGTILRVVLVQQLTRGISRAFGSGRGAARAAGRAGGGAGGASRPWPVRSGGMGRSLSVARTASAVRPTQADNPIRRAVRPYTREEIVGGVDLYTPVAKRQAPPVTRSSRPPIRAAGVEPRPPRSGPPVSVSPDITPATAIPRTRPVRKPVTGPWNRRPNKD</sequence>
<dbReference type="RefSeq" id="WP_176985311.1">
    <property type="nucleotide sequence ID" value="NZ_BOND01000029.1"/>
</dbReference>
<keyword evidence="3" id="KW-0732">Signal</keyword>
<reference evidence="5" key="1">
    <citation type="submission" date="2016-10" db="EMBL/GenBank/DDBJ databases">
        <authorList>
            <person name="Varghese N."/>
            <person name="Submissions S."/>
        </authorList>
    </citation>
    <scope>NUCLEOTIDE SEQUENCE [LARGE SCALE GENOMIC DNA]</scope>
    <source>
        <strain evidence="5">DSM 44718</strain>
    </source>
</reference>
<keyword evidence="2" id="KW-0812">Transmembrane</keyword>
<dbReference type="InterPro" id="IPR043993">
    <property type="entry name" value="T4SS_pilin"/>
</dbReference>
<protein>
    <submittedName>
        <fullName evidence="4">Uncharacterized protein</fullName>
    </submittedName>
</protein>
<dbReference type="Pfam" id="PF18895">
    <property type="entry name" value="T4SS_pilin"/>
    <property type="match status" value="1"/>
</dbReference>
<dbReference type="Proteomes" id="UP000199632">
    <property type="component" value="Unassembled WGS sequence"/>
</dbReference>
<name>A0A1H3US71_9ACTN</name>
<feature type="transmembrane region" description="Helical" evidence="2">
    <location>
        <begin position="38"/>
        <end position="62"/>
    </location>
</feature>
<evidence type="ECO:0000313" key="5">
    <source>
        <dbReference type="Proteomes" id="UP000199632"/>
    </source>
</evidence>
<dbReference type="AlphaFoldDB" id="A0A1H3US71"/>
<feature type="transmembrane region" description="Helical" evidence="2">
    <location>
        <begin position="95"/>
        <end position="128"/>
    </location>
</feature>
<keyword evidence="5" id="KW-1185">Reference proteome</keyword>
<feature type="signal peptide" evidence="3">
    <location>
        <begin position="1"/>
        <end position="28"/>
    </location>
</feature>
<keyword evidence="2" id="KW-1133">Transmembrane helix</keyword>
<feature type="region of interest" description="Disordered" evidence="1">
    <location>
        <begin position="208"/>
        <end position="230"/>
    </location>
</feature>
<accession>A0A1H3US71</accession>
<gene>
    <name evidence="4" type="ORF">SAMN05421684_7925</name>
</gene>